<dbReference type="Proteomes" id="UP000663832">
    <property type="component" value="Unassembled WGS sequence"/>
</dbReference>
<reference evidence="3" key="1">
    <citation type="submission" date="2021-02" db="EMBL/GenBank/DDBJ databases">
        <authorList>
            <person name="Nowell W R."/>
        </authorList>
    </citation>
    <scope>NUCLEOTIDE SEQUENCE</scope>
</reference>
<protein>
    <submittedName>
        <fullName evidence="3">Uncharacterized protein</fullName>
    </submittedName>
</protein>
<keyword evidence="1" id="KW-0175">Coiled coil</keyword>
<dbReference type="EMBL" id="CAJNOI010000093">
    <property type="protein sequence ID" value="CAF1045911.1"/>
    <property type="molecule type" value="Genomic_DNA"/>
</dbReference>
<organism evidence="3 4">
    <name type="scientific">Adineta steineri</name>
    <dbReference type="NCBI Taxonomy" id="433720"/>
    <lineage>
        <taxon>Eukaryota</taxon>
        <taxon>Metazoa</taxon>
        <taxon>Spiralia</taxon>
        <taxon>Gnathifera</taxon>
        <taxon>Rotifera</taxon>
        <taxon>Eurotatoria</taxon>
        <taxon>Bdelloidea</taxon>
        <taxon>Adinetida</taxon>
        <taxon>Adinetidae</taxon>
        <taxon>Adineta</taxon>
    </lineage>
</organism>
<name>A0A814QK19_9BILA</name>
<evidence type="ECO:0000313" key="2">
    <source>
        <dbReference type="EMBL" id="CAF1045911.1"/>
    </source>
</evidence>
<evidence type="ECO:0000313" key="3">
    <source>
        <dbReference type="EMBL" id="CAF1120737.1"/>
    </source>
</evidence>
<dbReference type="EMBL" id="CAJNOM010000137">
    <property type="protein sequence ID" value="CAF1120737.1"/>
    <property type="molecule type" value="Genomic_DNA"/>
</dbReference>
<proteinExistence type="predicted"/>
<keyword evidence="4" id="KW-1185">Reference proteome</keyword>
<comment type="caution">
    <text evidence="3">The sequence shown here is derived from an EMBL/GenBank/DDBJ whole genome shotgun (WGS) entry which is preliminary data.</text>
</comment>
<accession>A0A814QK19</accession>
<feature type="coiled-coil region" evidence="1">
    <location>
        <begin position="527"/>
        <end position="554"/>
    </location>
</feature>
<evidence type="ECO:0000313" key="4">
    <source>
        <dbReference type="Proteomes" id="UP000663832"/>
    </source>
</evidence>
<gene>
    <name evidence="2" type="ORF">BJG266_LOCUS18334</name>
    <name evidence="3" type="ORF">QVE165_LOCUS21380</name>
</gene>
<dbReference type="Proteomes" id="UP000663877">
    <property type="component" value="Unassembled WGS sequence"/>
</dbReference>
<dbReference type="AlphaFoldDB" id="A0A814QK19"/>
<dbReference type="OrthoDB" id="10058435at2759"/>
<sequence>MEITTAATTKIAAATTTEIAAAATIEIAATTTTKTTTTITTNTIISKSNLLINGDAETGPCELGKNVTHPTGWMYDGPITQVRYNNTAADQFFTSPGPSDRGNCYFYGHISAVTSMWQYINMTNSIDPILIDNQRVYFNFSAWIGGYAFHNDNAQVSLAFIDQANQNINSNITLGPVSAGDRGSVTSLLFRQANGLVPIGARSCKEKIHNILQTDVGNGDINQSSLYKDLLKNIKYHDVCFNFGIKYPQKTGECNVDVIVGRYLKEDNSTIYTVANVTVGVISIDIKTNKRQFMVNLSATQDNHMLRTLNFRLKKITPLTMSSVQINNIEMDFFDSGTDILATTGVGPHISFLVRSDHRQQIFIEHRSSTNIPSIIDLNTVCTCFDNVAKQVAIYLPTSNLCIYWETSVIMQISRMDVGTTNIHQPSFYKDVLKNIKYYDVCFNLRTQEPELTVKSKEEIDFLTAAINYFCSRALLFGAYEIKNNDANEMLQMAKKLNLAPQQDEIGTLRNNIHNLELIVQHQQTTIDSLVSTLNQKNKTIDDLKIQLKKIKQYFDKFHFIFC</sequence>
<evidence type="ECO:0000256" key="1">
    <source>
        <dbReference type="SAM" id="Coils"/>
    </source>
</evidence>